<dbReference type="PANTHER" id="PTHR30040:SF2">
    <property type="entry name" value="FAD:PROTEIN FMN TRANSFERASE"/>
    <property type="match status" value="1"/>
</dbReference>
<protein>
    <recommendedName>
        <fullName evidence="3 11">FAD:protein FMN transferase</fullName>
        <ecNumber evidence="2 11">2.7.1.180</ecNumber>
    </recommendedName>
    <alternativeName>
        <fullName evidence="9 11">Flavin transferase</fullName>
    </alternativeName>
</protein>
<comment type="catalytic activity">
    <reaction evidence="10 11 13">
        <text>L-threonyl-[protein] + FAD = FMN-L-threonyl-[protein] + AMP + H(+)</text>
        <dbReference type="Rhea" id="RHEA:36847"/>
        <dbReference type="Rhea" id="RHEA-COMP:11060"/>
        <dbReference type="Rhea" id="RHEA-COMP:11061"/>
        <dbReference type="ChEBI" id="CHEBI:15378"/>
        <dbReference type="ChEBI" id="CHEBI:30013"/>
        <dbReference type="ChEBI" id="CHEBI:57692"/>
        <dbReference type="ChEBI" id="CHEBI:74257"/>
        <dbReference type="ChEBI" id="CHEBI:456215"/>
        <dbReference type="EC" id="2.7.1.180"/>
    </reaction>
</comment>
<evidence type="ECO:0000256" key="3">
    <source>
        <dbReference type="ARBA" id="ARBA00016337"/>
    </source>
</evidence>
<evidence type="ECO:0000313" key="14">
    <source>
        <dbReference type="EMBL" id="TCI06433.1"/>
    </source>
</evidence>
<dbReference type="EMBL" id="SJTG01000006">
    <property type="protein sequence ID" value="TCI06433.1"/>
    <property type="molecule type" value="Genomic_DNA"/>
</dbReference>
<keyword evidence="13" id="KW-1003">Cell membrane</keyword>
<evidence type="ECO:0000256" key="4">
    <source>
        <dbReference type="ARBA" id="ARBA00022630"/>
    </source>
</evidence>
<dbReference type="AlphaFoldDB" id="A0A4R0YLF6"/>
<evidence type="ECO:0000256" key="6">
    <source>
        <dbReference type="ARBA" id="ARBA00022723"/>
    </source>
</evidence>
<evidence type="ECO:0000256" key="8">
    <source>
        <dbReference type="ARBA" id="ARBA00022842"/>
    </source>
</evidence>
<reference evidence="14 15" key="1">
    <citation type="submission" date="2019-02" db="EMBL/GenBank/DDBJ databases">
        <title>Dyella amyloliquefaciens sp. nov., isolated from forest soil.</title>
        <authorList>
            <person name="Gao Z.-H."/>
            <person name="Qiu L.-H."/>
        </authorList>
    </citation>
    <scope>NUCLEOTIDE SEQUENCE [LARGE SCALE GENOMIC DNA]</scope>
    <source>
        <strain evidence="14 15">KACC 12747</strain>
    </source>
</reference>
<evidence type="ECO:0000256" key="10">
    <source>
        <dbReference type="ARBA" id="ARBA00048540"/>
    </source>
</evidence>
<dbReference type="InterPro" id="IPR003374">
    <property type="entry name" value="ApbE-like_sf"/>
</dbReference>
<keyword evidence="15" id="KW-1185">Reference proteome</keyword>
<dbReference type="GO" id="GO:0046872">
    <property type="term" value="F:metal ion binding"/>
    <property type="evidence" value="ECO:0007669"/>
    <property type="project" value="UniProtKB-UniRule"/>
</dbReference>
<dbReference type="PROSITE" id="PS51257">
    <property type="entry name" value="PROKAR_LIPOPROTEIN"/>
    <property type="match status" value="1"/>
</dbReference>
<keyword evidence="7 11" id="KW-0274">FAD</keyword>
<evidence type="ECO:0000256" key="7">
    <source>
        <dbReference type="ARBA" id="ARBA00022827"/>
    </source>
</evidence>
<comment type="subcellular location">
    <subcellularLocation>
        <location evidence="13">Cell inner membrane</location>
        <topology evidence="13">Lipid-anchor</topology>
        <orientation evidence="13">Periplasmic side</orientation>
    </subcellularLocation>
</comment>
<dbReference type="EC" id="2.7.1.180" evidence="2 11"/>
<evidence type="ECO:0000256" key="11">
    <source>
        <dbReference type="PIRNR" id="PIRNR006268"/>
    </source>
</evidence>
<keyword evidence="4 11" id="KW-0285">Flavoprotein</keyword>
<evidence type="ECO:0000256" key="13">
    <source>
        <dbReference type="RuleBase" id="RU363002"/>
    </source>
</evidence>
<comment type="function">
    <text evidence="13">Flavin transferase that catalyzes the transfer of the FMN moiety of FAD and its covalent binding to the hydroxyl group of a threonine residue in a target flavoprotein.</text>
</comment>
<keyword evidence="5 11" id="KW-0808">Transferase</keyword>
<dbReference type="Pfam" id="PF02424">
    <property type="entry name" value="ApbE"/>
    <property type="match status" value="1"/>
</dbReference>
<accession>A0A4R0YLF6</accession>
<evidence type="ECO:0000256" key="5">
    <source>
        <dbReference type="ARBA" id="ARBA00022679"/>
    </source>
</evidence>
<dbReference type="SUPFAM" id="SSF143631">
    <property type="entry name" value="ApbE-like"/>
    <property type="match status" value="1"/>
</dbReference>
<comment type="caution">
    <text evidence="14">The sequence shown here is derived from an EMBL/GenBank/DDBJ whole genome shotgun (WGS) entry which is preliminary data.</text>
</comment>
<feature type="binding site" evidence="12">
    <location>
        <position position="174"/>
    </location>
    <ligand>
        <name>Mg(2+)</name>
        <dbReference type="ChEBI" id="CHEBI:18420"/>
    </ligand>
</feature>
<dbReference type="Gene3D" id="3.10.520.10">
    <property type="entry name" value="ApbE-like domains"/>
    <property type="match status" value="1"/>
</dbReference>
<dbReference type="InterPro" id="IPR024932">
    <property type="entry name" value="ApbE"/>
</dbReference>
<dbReference type="PANTHER" id="PTHR30040">
    <property type="entry name" value="THIAMINE BIOSYNTHESIS LIPOPROTEIN APBE"/>
    <property type="match status" value="1"/>
</dbReference>
<evidence type="ECO:0000256" key="12">
    <source>
        <dbReference type="PIRSR" id="PIRSR006268-2"/>
    </source>
</evidence>
<sequence>MTSRTSPGPRCRAATLPTASSACLRPTPLFSPIRTIERARPLLGTTVSVSVRCADEAQAHEAISAAFAAIARVHALMSFHDAGSDLARLHAAAPGERIVIDAQTADVLREALRLSELTDGAFDVTVAAQLVERGLLPTPAGAAMADAAASWRDIELDRDHGVRRRRALWIDLGGIAKGYAVDRAVQALRAHGMVHGCVNAGGDLRTLGEGPHRVAIATDEASPSYQPVLELGEAAVATSSGRPYVQAGSGPHVDGQRRGSMGLAQVATVVAADCMHADALTKVVMALGTRSAELLRQFGAVAHLQDASGQWTHIGGAS</sequence>
<dbReference type="Proteomes" id="UP000291822">
    <property type="component" value="Unassembled WGS sequence"/>
</dbReference>
<keyword evidence="13" id="KW-0449">Lipoprotein</keyword>
<evidence type="ECO:0000313" key="15">
    <source>
        <dbReference type="Proteomes" id="UP000291822"/>
    </source>
</evidence>
<keyword evidence="13" id="KW-0997">Cell inner membrane</keyword>
<dbReference type="PIRSF" id="PIRSF006268">
    <property type="entry name" value="ApbE"/>
    <property type="match status" value="1"/>
</dbReference>
<organism evidence="14 15">
    <name type="scientific">Dyella soli</name>
    <dbReference type="NCBI Taxonomy" id="522319"/>
    <lineage>
        <taxon>Bacteria</taxon>
        <taxon>Pseudomonadati</taxon>
        <taxon>Pseudomonadota</taxon>
        <taxon>Gammaproteobacteria</taxon>
        <taxon>Lysobacterales</taxon>
        <taxon>Rhodanobacteraceae</taxon>
        <taxon>Dyella</taxon>
    </lineage>
</organism>
<comment type="similarity">
    <text evidence="1 11 13">Belongs to the ApbE family.</text>
</comment>
<dbReference type="GO" id="GO:0005886">
    <property type="term" value="C:plasma membrane"/>
    <property type="evidence" value="ECO:0007669"/>
    <property type="project" value="UniProtKB-SubCell"/>
</dbReference>
<name>A0A4R0YLF6_9GAMM</name>
<evidence type="ECO:0000256" key="2">
    <source>
        <dbReference type="ARBA" id="ARBA00011955"/>
    </source>
</evidence>
<evidence type="ECO:0000256" key="1">
    <source>
        <dbReference type="ARBA" id="ARBA00008282"/>
    </source>
</evidence>
<keyword evidence="8 11" id="KW-0460">Magnesium</keyword>
<evidence type="ECO:0000256" key="9">
    <source>
        <dbReference type="ARBA" id="ARBA00031306"/>
    </source>
</evidence>
<feature type="binding site" evidence="12">
    <location>
        <position position="278"/>
    </location>
    <ligand>
        <name>Mg(2+)</name>
        <dbReference type="ChEBI" id="CHEBI:18420"/>
    </ligand>
</feature>
<keyword evidence="13" id="KW-0472">Membrane</keyword>
<comment type="cofactor">
    <cofactor evidence="12">
        <name>Mg(2+)</name>
        <dbReference type="ChEBI" id="CHEBI:18420"/>
    </cofactor>
    <cofactor evidence="12">
        <name>Mn(2+)</name>
        <dbReference type="ChEBI" id="CHEBI:29035"/>
    </cofactor>
    <text evidence="12">Magnesium. Can also use manganese.</text>
</comment>
<gene>
    <name evidence="14" type="ORF">EZM97_33660</name>
</gene>
<keyword evidence="6 11" id="KW-0479">Metal-binding</keyword>
<dbReference type="GO" id="GO:0016740">
    <property type="term" value="F:transferase activity"/>
    <property type="evidence" value="ECO:0007669"/>
    <property type="project" value="UniProtKB-UniRule"/>
</dbReference>
<proteinExistence type="inferred from homology"/>